<gene>
    <name evidence="2" type="ORF">EJC49_04655</name>
</gene>
<evidence type="ECO:0000313" key="3">
    <source>
        <dbReference type="Proteomes" id="UP000278398"/>
    </source>
</evidence>
<name>A0A3R9ZTQ9_9HYPH</name>
<accession>A0A3R9ZTQ9</accession>
<keyword evidence="3" id="KW-1185">Reference proteome</keyword>
<sequence>MNHDTKTTRKTMKNDLGYDPRRGRPLGSAKEAREVLESIKAANRRAAKRSWVSRRREAANLDRMIADAVARDNR</sequence>
<feature type="region of interest" description="Disordered" evidence="1">
    <location>
        <begin position="1"/>
        <end position="31"/>
    </location>
</feature>
<reference evidence="2 3" key="1">
    <citation type="submission" date="2018-12" db="EMBL/GenBank/DDBJ databases">
        <title>Mesorhizobium carbonis sp. nov., isolated from coal mine water.</title>
        <authorList>
            <person name="Xin W."/>
            <person name="Xu Z."/>
            <person name="Xiang F."/>
            <person name="Zhang J."/>
            <person name="Xi L."/>
            <person name="Liu J."/>
        </authorList>
    </citation>
    <scope>NUCLEOTIDE SEQUENCE [LARGE SCALE GENOMIC DNA]</scope>
    <source>
        <strain evidence="2 3">B2.3</strain>
    </source>
</reference>
<feature type="compositionally biased region" description="Basic and acidic residues" evidence="1">
    <location>
        <begin position="1"/>
        <end position="22"/>
    </location>
</feature>
<dbReference type="AlphaFoldDB" id="A0A3R9ZTQ9"/>
<organism evidence="2 3">
    <name type="scientific">Aquibium carbonis</name>
    <dbReference type="NCBI Taxonomy" id="2495581"/>
    <lineage>
        <taxon>Bacteria</taxon>
        <taxon>Pseudomonadati</taxon>
        <taxon>Pseudomonadota</taxon>
        <taxon>Alphaproteobacteria</taxon>
        <taxon>Hyphomicrobiales</taxon>
        <taxon>Phyllobacteriaceae</taxon>
        <taxon>Aquibium</taxon>
    </lineage>
</organism>
<dbReference type="RefSeq" id="WP_126698300.1">
    <property type="nucleotide sequence ID" value="NZ_RWKW01000015.1"/>
</dbReference>
<dbReference type="EMBL" id="RWKW01000015">
    <property type="protein sequence ID" value="RST87518.1"/>
    <property type="molecule type" value="Genomic_DNA"/>
</dbReference>
<dbReference type="Proteomes" id="UP000278398">
    <property type="component" value="Unassembled WGS sequence"/>
</dbReference>
<evidence type="ECO:0000313" key="2">
    <source>
        <dbReference type="EMBL" id="RST87518.1"/>
    </source>
</evidence>
<protein>
    <submittedName>
        <fullName evidence="2">Uncharacterized protein</fullName>
    </submittedName>
</protein>
<comment type="caution">
    <text evidence="2">The sequence shown here is derived from an EMBL/GenBank/DDBJ whole genome shotgun (WGS) entry which is preliminary data.</text>
</comment>
<evidence type="ECO:0000256" key="1">
    <source>
        <dbReference type="SAM" id="MobiDB-lite"/>
    </source>
</evidence>
<proteinExistence type="predicted"/>